<keyword evidence="4" id="KW-1185">Reference proteome</keyword>
<name>A0A7X0RGY8_9ACTN</name>
<sequence>MTEPTDQPYDDADGASDEPGLTPEQERDVRRMLADARLAEPVPGDVAARLDRVLAELAAGGHADPAPVVDLASHRRRRVATLLVAAAAVVAVGIGLGQVLPQLSGSDGSATSADSAGAGDAPEAAGSDTSRKEAGGSLAEQASPTDGKVTYALPAPRPLSEKDFSTDIRRLRSRALQLNAILDNPSAYSAEGLRSEEAGAGALASTSGFVCEPADWGAGVFVPVIYAGDPGVLVFRRAMGDTQVVDLYGCGSSVVLRSTTLPAP</sequence>
<comment type="caution">
    <text evidence="3">The sequence shown here is derived from an EMBL/GenBank/DDBJ whole genome shotgun (WGS) entry which is preliminary data.</text>
</comment>
<dbReference type="AlphaFoldDB" id="A0A7X0RGY8"/>
<accession>A0A7X0RGY8</accession>
<dbReference type="RefSeq" id="WP_185253056.1">
    <property type="nucleotide sequence ID" value="NZ_JACKXE010000001.1"/>
</dbReference>
<keyword evidence="2" id="KW-1133">Transmembrane helix</keyword>
<dbReference type="EMBL" id="JACKXE010000001">
    <property type="protein sequence ID" value="MBB6627955.1"/>
    <property type="molecule type" value="Genomic_DNA"/>
</dbReference>
<gene>
    <name evidence="3" type="ORF">H5V45_11570</name>
</gene>
<evidence type="ECO:0000313" key="3">
    <source>
        <dbReference type="EMBL" id="MBB6627955.1"/>
    </source>
</evidence>
<dbReference type="Proteomes" id="UP000523955">
    <property type="component" value="Unassembled WGS sequence"/>
</dbReference>
<keyword evidence="2" id="KW-0472">Membrane</keyword>
<evidence type="ECO:0000256" key="1">
    <source>
        <dbReference type="SAM" id="MobiDB-lite"/>
    </source>
</evidence>
<keyword evidence="2" id="KW-0812">Transmembrane</keyword>
<feature type="region of interest" description="Disordered" evidence="1">
    <location>
        <begin position="1"/>
        <end position="26"/>
    </location>
</feature>
<evidence type="ECO:0000313" key="4">
    <source>
        <dbReference type="Proteomes" id="UP000523955"/>
    </source>
</evidence>
<evidence type="ECO:0000256" key="2">
    <source>
        <dbReference type="SAM" id="Phobius"/>
    </source>
</evidence>
<proteinExistence type="predicted"/>
<feature type="compositionally biased region" description="Low complexity" evidence="1">
    <location>
        <begin position="104"/>
        <end position="128"/>
    </location>
</feature>
<feature type="transmembrane region" description="Helical" evidence="2">
    <location>
        <begin position="79"/>
        <end position="100"/>
    </location>
</feature>
<protein>
    <submittedName>
        <fullName evidence="3">Uncharacterized protein</fullName>
    </submittedName>
</protein>
<reference evidence="3 4" key="1">
    <citation type="submission" date="2020-08" db="EMBL/GenBank/DDBJ databases">
        <authorList>
            <person name="Seo M.-J."/>
        </authorList>
    </citation>
    <scope>NUCLEOTIDE SEQUENCE [LARGE SCALE GENOMIC DNA]</scope>
    <source>
        <strain evidence="3 4">KIGAM211</strain>
    </source>
</reference>
<organism evidence="3 4">
    <name type="scientific">Nocardioides luti</name>
    <dbReference type="NCBI Taxonomy" id="2761101"/>
    <lineage>
        <taxon>Bacteria</taxon>
        <taxon>Bacillati</taxon>
        <taxon>Actinomycetota</taxon>
        <taxon>Actinomycetes</taxon>
        <taxon>Propionibacteriales</taxon>
        <taxon>Nocardioidaceae</taxon>
        <taxon>Nocardioides</taxon>
    </lineage>
</organism>
<feature type="region of interest" description="Disordered" evidence="1">
    <location>
        <begin position="104"/>
        <end position="158"/>
    </location>
</feature>